<feature type="region of interest" description="Disordered" evidence="1">
    <location>
        <begin position="36"/>
        <end position="69"/>
    </location>
</feature>
<comment type="caution">
    <text evidence="2">The sequence shown here is derived from an EMBL/GenBank/DDBJ whole genome shotgun (WGS) entry which is preliminary data.</text>
</comment>
<protein>
    <submittedName>
        <fullName evidence="2">Uncharacterized protein</fullName>
    </submittedName>
</protein>
<sequence length="69" mass="7376">MPLDRATKDTGHIQDPLLMIKQLPVFAQKPLDPVCRVSSPQSATLPPGSQSRVNNTGNRLNAQAPGPFG</sequence>
<gene>
    <name evidence="2" type="ORF">AAFF_G00103950</name>
</gene>
<keyword evidence="3" id="KW-1185">Reference proteome</keyword>
<dbReference type="EMBL" id="JAINUG010000169">
    <property type="protein sequence ID" value="KAJ8390460.1"/>
    <property type="molecule type" value="Genomic_DNA"/>
</dbReference>
<dbReference type="AlphaFoldDB" id="A0AAD7RUH2"/>
<name>A0AAD7RUH2_9TELE</name>
<evidence type="ECO:0000256" key="1">
    <source>
        <dbReference type="SAM" id="MobiDB-lite"/>
    </source>
</evidence>
<evidence type="ECO:0000313" key="3">
    <source>
        <dbReference type="Proteomes" id="UP001221898"/>
    </source>
</evidence>
<accession>A0AAD7RUH2</accession>
<feature type="compositionally biased region" description="Polar residues" evidence="1">
    <location>
        <begin position="38"/>
        <end position="61"/>
    </location>
</feature>
<dbReference type="Proteomes" id="UP001221898">
    <property type="component" value="Unassembled WGS sequence"/>
</dbReference>
<evidence type="ECO:0000313" key="2">
    <source>
        <dbReference type="EMBL" id="KAJ8390460.1"/>
    </source>
</evidence>
<organism evidence="2 3">
    <name type="scientific">Aldrovandia affinis</name>
    <dbReference type="NCBI Taxonomy" id="143900"/>
    <lineage>
        <taxon>Eukaryota</taxon>
        <taxon>Metazoa</taxon>
        <taxon>Chordata</taxon>
        <taxon>Craniata</taxon>
        <taxon>Vertebrata</taxon>
        <taxon>Euteleostomi</taxon>
        <taxon>Actinopterygii</taxon>
        <taxon>Neopterygii</taxon>
        <taxon>Teleostei</taxon>
        <taxon>Notacanthiformes</taxon>
        <taxon>Halosauridae</taxon>
        <taxon>Aldrovandia</taxon>
    </lineage>
</organism>
<proteinExistence type="predicted"/>
<reference evidence="2" key="1">
    <citation type="journal article" date="2023" name="Science">
        <title>Genome structures resolve the early diversification of teleost fishes.</title>
        <authorList>
            <person name="Parey E."/>
            <person name="Louis A."/>
            <person name="Montfort J."/>
            <person name="Bouchez O."/>
            <person name="Roques C."/>
            <person name="Iampietro C."/>
            <person name="Lluch J."/>
            <person name="Castinel A."/>
            <person name="Donnadieu C."/>
            <person name="Desvignes T."/>
            <person name="Floi Bucao C."/>
            <person name="Jouanno E."/>
            <person name="Wen M."/>
            <person name="Mejri S."/>
            <person name="Dirks R."/>
            <person name="Jansen H."/>
            <person name="Henkel C."/>
            <person name="Chen W.J."/>
            <person name="Zahm M."/>
            <person name="Cabau C."/>
            <person name="Klopp C."/>
            <person name="Thompson A.W."/>
            <person name="Robinson-Rechavi M."/>
            <person name="Braasch I."/>
            <person name="Lecointre G."/>
            <person name="Bobe J."/>
            <person name="Postlethwait J.H."/>
            <person name="Berthelot C."/>
            <person name="Roest Crollius H."/>
            <person name="Guiguen Y."/>
        </authorList>
    </citation>
    <scope>NUCLEOTIDE SEQUENCE</scope>
    <source>
        <strain evidence="2">NC1722</strain>
    </source>
</reference>